<dbReference type="RefSeq" id="WP_006083185.1">
    <property type="nucleotide sequence ID" value="NC_009997.1"/>
</dbReference>
<evidence type="ECO:0000313" key="1">
    <source>
        <dbReference type="EMBL" id="ABX47766.1"/>
    </source>
</evidence>
<dbReference type="KEGG" id="sbn:Sbal195_0588"/>
<gene>
    <name evidence="1" type="ordered locus">Sbal195_0588</name>
</gene>
<dbReference type="AlphaFoldDB" id="A9KZK7"/>
<reference evidence="1 2" key="1">
    <citation type="submission" date="2007-11" db="EMBL/GenBank/DDBJ databases">
        <title>Complete sequence of chromosome of Shewanella baltica OS195.</title>
        <authorList>
            <consortium name="US DOE Joint Genome Institute"/>
            <person name="Copeland A."/>
            <person name="Lucas S."/>
            <person name="Lapidus A."/>
            <person name="Barry K."/>
            <person name="Glavina del Rio T."/>
            <person name="Dalin E."/>
            <person name="Tice H."/>
            <person name="Pitluck S."/>
            <person name="Chain P."/>
            <person name="Malfatti S."/>
            <person name="Shin M."/>
            <person name="Vergez L."/>
            <person name="Schmutz J."/>
            <person name="Larimer F."/>
            <person name="Land M."/>
            <person name="Hauser L."/>
            <person name="Kyrpides N."/>
            <person name="Kim E."/>
            <person name="Brettar I."/>
            <person name="Rodrigues J."/>
            <person name="Konstantinidis K."/>
            <person name="Klappenbach J."/>
            <person name="Hofle M."/>
            <person name="Tiedje J."/>
            <person name="Richardson P."/>
        </authorList>
    </citation>
    <scope>NUCLEOTIDE SEQUENCE [LARGE SCALE GENOMIC DNA]</scope>
    <source>
        <strain evidence="1 2">OS195</strain>
    </source>
</reference>
<sequence length="92" mass="10478">MWGGIVGKSLALSDLESLIHAADSRKLLSEDIQLSEYSLKLLEKRFKALPDKFESTNVNENYKFIEGEKCQLEEDTTHEFKEVKGQGRSILC</sequence>
<evidence type="ECO:0000313" key="2">
    <source>
        <dbReference type="Proteomes" id="UP000000770"/>
    </source>
</evidence>
<accession>A9KZK7</accession>
<dbReference type="HOGENOM" id="CLU_2411552_0_0_6"/>
<name>A9KZK7_SHEB9</name>
<proteinExistence type="predicted"/>
<dbReference type="EMBL" id="CP000891">
    <property type="protein sequence ID" value="ABX47766.1"/>
    <property type="molecule type" value="Genomic_DNA"/>
</dbReference>
<dbReference type="Proteomes" id="UP000000770">
    <property type="component" value="Chromosome"/>
</dbReference>
<protein>
    <submittedName>
        <fullName evidence="1">Uncharacterized protein</fullName>
    </submittedName>
</protein>
<organism evidence="1 2">
    <name type="scientific">Shewanella baltica (strain OS195)</name>
    <dbReference type="NCBI Taxonomy" id="399599"/>
    <lineage>
        <taxon>Bacteria</taxon>
        <taxon>Pseudomonadati</taxon>
        <taxon>Pseudomonadota</taxon>
        <taxon>Gammaproteobacteria</taxon>
        <taxon>Alteromonadales</taxon>
        <taxon>Shewanellaceae</taxon>
        <taxon>Shewanella</taxon>
    </lineage>
</organism>
<dbReference type="GeneID" id="11770912"/>